<dbReference type="Gene3D" id="1.20.1080.10">
    <property type="entry name" value="Glycerol uptake facilitator protein"/>
    <property type="match status" value="1"/>
</dbReference>
<dbReference type="InterPro" id="IPR023271">
    <property type="entry name" value="Aquaporin-like"/>
</dbReference>
<feature type="transmembrane region" description="Helical" evidence="8">
    <location>
        <begin position="141"/>
        <end position="161"/>
    </location>
</feature>
<dbReference type="Proteomes" id="UP001634394">
    <property type="component" value="Unassembled WGS sequence"/>
</dbReference>
<evidence type="ECO:0000313" key="9">
    <source>
        <dbReference type="EMBL" id="KAL3875604.1"/>
    </source>
</evidence>
<dbReference type="SUPFAM" id="SSF81338">
    <property type="entry name" value="Aquaporin-like"/>
    <property type="match status" value="1"/>
</dbReference>
<dbReference type="InterPro" id="IPR034294">
    <property type="entry name" value="Aquaporin_transptr"/>
</dbReference>
<keyword evidence="10" id="KW-1185">Reference proteome</keyword>
<evidence type="ECO:0008006" key="11">
    <source>
        <dbReference type="Google" id="ProtNLM"/>
    </source>
</evidence>
<dbReference type="AlphaFoldDB" id="A0ABD3WNP3"/>
<feature type="transmembrane region" description="Helical" evidence="8">
    <location>
        <begin position="96"/>
        <end position="117"/>
    </location>
</feature>
<keyword evidence="6 8" id="KW-0472">Membrane</keyword>
<feature type="transmembrane region" description="Helical" evidence="8">
    <location>
        <begin position="55"/>
        <end position="76"/>
    </location>
</feature>
<gene>
    <name evidence="9" type="ORF">ACJMK2_033539</name>
</gene>
<dbReference type="InterPro" id="IPR022357">
    <property type="entry name" value="MIP_CS"/>
</dbReference>
<reference evidence="9 10" key="1">
    <citation type="submission" date="2024-11" db="EMBL/GenBank/DDBJ databases">
        <title>Chromosome-level genome assembly of the freshwater bivalve Anodonta woodiana.</title>
        <authorList>
            <person name="Chen X."/>
        </authorList>
    </citation>
    <scope>NUCLEOTIDE SEQUENCE [LARGE SCALE GENOMIC DNA]</scope>
    <source>
        <strain evidence="9">MN2024</strain>
        <tissue evidence="9">Gills</tissue>
    </source>
</reference>
<dbReference type="GO" id="GO:0016020">
    <property type="term" value="C:membrane"/>
    <property type="evidence" value="ECO:0007669"/>
    <property type="project" value="UniProtKB-SubCell"/>
</dbReference>
<feature type="transmembrane region" description="Helical" evidence="8">
    <location>
        <begin position="23"/>
        <end position="43"/>
    </location>
</feature>
<comment type="similarity">
    <text evidence="2 7">Belongs to the MIP/aquaporin (TC 1.A.8) family.</text>
</comment>
<proteinExistence type="inferred from homology"/>
<keyword evidence="3 7" id="KW-0813">Transport</keyword>
<dbReference type="InterPro" id="IPR000425">
    <property type="entry name" value="MIP"/>
</dbReference>
<evidence type="ECO:0000313" key="10">
    <source>
        <dbReference type="Proteomes" id="UP001634394"/>
    </source>
</evidence>
<evidence type="ECO:0000256" key="2">
    <source>
        <dbReference type="ARBA" id="ARBA00006175"/>
    </source>
</evidence>
<evidence type="ECO:0000256" key="7">
    <source>
        <dbReference type="RuleBase" id="RU000477"/>
    </source>
</evidence>
<evidence type="ECO:0000256" key="3">
    <source>
        <dbReference type="ARBA" id="ARBA00022448"/>
    </source>
</evidence>
<evidence type="ECO:0000256" key="6">
    <source>
        <dbReference type="ARBA" id="ARBA00023136"/>
    </source>
</evidence>
<keyword evidence="4 7" id="KW-0812">Transmembrane</keyword>
<dbReference type="PANTHER" id="PTHR19139:SF284">
    <property type="entry name" value="AQUAPORIN"/>
    <property type="match status" value="1"/>
</dbReference>
<dbReference type="Pfam" id="PF00230">
    <property type="entry name" value="MIP"/>
    <property type="match status" value="1"/>
</dbReference>
<name>A0ABD3WNP3_SINWO</name>
<dbReference type="PROSITE" id="PS00221">
    <property type="entry name" value="MIP"/>
    <property type="match status" value="1"/>
</dbReference>
<feature type="transmembrane region" description="Helical" evidence="8">
    <location>
        <begin position="216"/>
        <end position="234"/>
    </location>
</feature>
<keyword evidence="5 8" id="KW-1133">Transmembrane helix</keyword>
<dbReference type="PANTHER" id="PTHR19139">
    <property type="entry name" value="AQUAPORIN TRANSPORTER"/>
    <property type="match status" value="1"/>
</dbReference>
<evidence type="ECO:0000256" key="1">
    <source>
        <dbReference type="ARBA" id="ARBA00004141"/>
    </source>
</evidence>
<dbReference type="PRINTS" id="PR00783">
    <property type="entry name" value="MINTRINSICP"/>
</dbReference>
<evidence type="ECO:0000256" key="4">
    <source>
        <dbReference type="ARBA" id="ARBA00022692"/>
    </source>
</evidence>
<sequence>MSYSETENGINVKDSSTGYYETIVRPILAEFVGVCLLVFVGSLSLQDNLQATVALTHGLTVTLLIIGLGGISGGHFNPAVSLGVIVAGAIDTELAIGYIIGQLLGGVFGATLVRAMLPSHVYKNIKGGNHRLGFDVESNQAILGEIILTTALVFIVLMSTINRRTKSKLAPLAIGFAVTVDILSGGRTTGASMNPARALGPAIVSYGIMTDSFDDLFVWWVGPLLGGLLAGLLYSGSELRWVDQSSPQFKPQASKQTL</sequence>
<protein>
    <recommendedName>
        <fullName evidence="11">Aquaporin</fullName>
    </recommendedName>
</protein>
<evidence type="ECO:0000256" key="5">
    <source>
        <dbReference type="ARBA" id="ARBA00022989"/>
    </source>
</evidence>
<comment type="subcellular location">
    <subcellularLocation>
        <location evidence="1">Membrane</location>
        <topology evidence="1">Multi-pass membrane protein</topology>
    </subcellularLocation>
</comment>
<organism evidence="9 10">
    <name type="scientific">Sinanodonta woodiana</name>
    <name type="common">Chinese pond mussel</name>
    <name type="synonym">Anodonta woodiana</name>
    <dbReference type="NCBI Taxonomy" id="1069815"/>
    <lineage>
        <taxon>Eukaryota</taxon>
        <taxon>Metazoa</taxon>
        <taxon>Spiralia</taxon>
        <taxon>Lophotrochozoa</taxon>
        <taxon>Mollusca</taxon>
        <taxon>Bivalvia</taxon>
        <taxon>Autobranchia</taxon>
        <taxon>Heteroconchia</taxon>
        <taxon>Palaeoheterodonta</taxon>
        <taxon>Unionida</taxon>
        <taxon>Unionoidea</taxon>
        <taxon>Unionidae</taxon>
        <taxon>Unioninae</taxon>
        <taxon>Sinanodonta</taxon>
    </lineage>
</organism>
<accession>A0ABD3WNP3</accession>
<comment type="caution">
    <text evidence="9">The sequence shown here is derived from an EMBL/GenBank/DDBJ whole genome shotgun (WGS) entry which is preliminary data.</text>
</comment>
<dbReference type="EMBL" id="JBJQND010000005">
    <property type="protein sequence ID" value="KAL3875604.1"/>
    <property type="molecule type" value="Genomic_DNA"/>
</dbReference>
<evidence type="ECO:0000256" key="8">
    <source>
        <dbReference type="SAM" id="Phobius"/>
    </source>
</evidence>